<dbReference type="PANTHER" id="PTHR43065:SF46">
    <property type="entry name" value="C4-DICARBOXYLATE TRANSPORT SENSOR PROTEIN DCTB"/>
    <property type="match status" value="1"/>
</dbReference>
<keyword evidence="14" id="KW-1185">Reference proteome</keyword>
<dbReference type="Pfam" id="PF01590">
    <property type="entry name" value="GAF"/>
    <property type="match status" value="2"/>
</dbReference>
<dbReference type="InterPro" id="IPR036097">
    <property type="entry name" value="HisK_dim/P_sf"/>
</dbReference>
<dbReference type="Proteomes" id="UP001382935">
    <property type="component" value="Chromosome"/>
</dbReference>
<dbReference type="PANTHER" id="PTHR43065">
    <property type="entry name" value="SENSOR HISTIDINE KINASE"/>
    <property type="match status" value="1"/>
</dbReference>
<dbReference type="SUPFAM" id="SSF55781">
    <property type="entry name" value="GAF domain-like"/>
    <property type="match status" value="3"/>
</dbReference>
<dbReference type="InterPro" id="IPR005467">
    <property type="entry name" value="His_kinase_dom"/>
</dbReference>
<dbReference type="CDD" id="cd00082">
    <property type="entry name" value="HisKA"/>
    <property type="match status" value="1"/>
</dbReference>
<dbReference type="PROSITE" id="PS50112">
    <property type="entry name" value="PAS"/>
    <property type="match status" value="1"/>
</dbReference>
<dbReference type="Pfam" id="PF02518">
    <property type="entry name" value="HATPase_c"/>
    <property type="match status" value="1"/>
</dbReference>
<keyword evidence="5" id="KW-0547">Nucleotide-binding</keyword>
<evidence type="ECO:0000256" key="9">
    <source>
        <dbReference type="PROSITE-ProRule" id="PRU00169"/>
    </source>
</evidence>
<dbReference type="NCBIfam" id="TIGR00229">
    <property type="entry name" value="sensory_box"/>
    <property type="match status" value="1"/>
</dbReference>
<evidence type="ECO:0000313" key="13">
    <source>
        <dbReference type="EMBL" id="WWM69452.1"/>
    </source>
</evidence>
<dbReference type="InterPro" id="IPR003018">
    <property type="entry name" value="GAF"/>
</dbReference>
<dbReference type="SUPFAM" id="SSF47384">
    <property type="entry name" value="Homodimeric domain of signal transducing histidine kinase"/>
    <property type="match status" value="1"/>
</dbReference>
<keyword evidence="3 9" id="KW-0597">Phosphoprotein</keyword>
<dbReference type="InterPro" id="IPR013655">
    <property type="entry name" value="PAS_fold_3"/>
</dbReference>
<reference evidence="13 14" key="1">
    <citation type="submission" date="2024-02" db="EMBL/GenBank/DDBJ databases">
        <title>Full genome sequence of Sphingomonas kaistensis.</title>
        <authorList>
            <person name="Poletto B.L."/>
            <person name="Silva G."/>
            <person name="Galante D."/>
            <person name="Campos K.R."/>
            <person name="Santos M.B.N."/>
            <person name="Sacchi C.T."/>
        </authorList>
    </citation>
    <scope>NUCLEOTIDE SEQUENCE [LARGE SCALE GENOMIC DNA]</scope>
    <source>
        <strain evidence="13 14">MA4R</strain>
    </source>
</reference>
<proteinExistence type="predicted"/>
<dbReference type="CDD" id="cd00130">
    <property type="entry name" value="PAS"/>
    <property type="match status" value="1"/>
</dbReference>
<dbReference type="Gene3D" id="3.40.50.2300">
    <property type="match status" value="1"/>
</dbReference>
<dbReference type="Gene3D" id="1.10.287.130">
    <property type="match status" value="1"/>
</dbReference>
<organism evidence="13 14">
    <name type="scientific">Sphingomonas kaistensis</name>
    <dbReference type="NCBI Taxonomy" id="298708"/>
    <lineage>
        <taxon>Bacteria</taxon>
        <taxon>Pseudomonadati</taxon>
        <taxon>Pseudomonadota</taxon>
        <taxon>Alphaproteobacteria</taxon>
        <taxon>Sphingomonadales</taxon>
        <taxon>Sphingomonadaceae</taxon>
        <taxon>Sphingomonas</taxon>
    </lineage>
</organism>
<dbReference type="InterPro" id="IPR036890">
    <property type="entry name" value="HATPase_C_sf"/>
</dbReference>
<evidence type="ECO:0000259" key="10">
    <source>
        <dbReference type="PROSITE" id="PS50109"/>
    </source>
</evidence>
<evidence type="ECO:0000313" key="14">
    <source>
        <dbReference type="Proteomes" id="UP001382935"/>
    </source>
</evidence>
<evidence type="ECO:0000259" key="12">
    <source>
        <dbReference type="PROSITE" id="PS50112"/>
    </source>
</evidence>
<dbReference type="EMBL" id="CP145607">
    <property type="protein sequence ID" value="WWM69452.1"/>
    <property type="molecule type" value="Genomic_DNA"/>
</dbReference>
<evidence type="ECO:0000256" key="2">
    <source>
        <dbReference type="ARBA" id="ARBA00012438"/>
    </source>
</evidence>
<dbReference type="PRINTS" id="PR00344">
    <property type="entry name" value="BCTRLSENSOR"/>
</dbReference>
<dbReference type="SMART" id="SM00448">
    <property type="entry name" value="REC"/>
    <property type="match status" value="1"/>
</dbReference>
<evidence type="ECO:0000256" key="6">
    <source>
        <dbReference type="ARBA" id="ARBA00022777"/>
    </source>
</evidence>
<dbReference type="Gene3D" id="3.30.450.20">
    <property type="entry name" value="PAS domain"/>
    <property type="match status" value="1"/>
</dbReference>
<dbReference type="InterPro" id="IPR029016">
    <property type="entry name" value="GAF-like_dom_sf"/>
</dbReference>
<feature type="domain" description="Response regulatory" evidence="11">
    <location>
        <begin position="914"/>
        <end position="1024"/>
    </location>
</feature>
<evidence type="ECO:0000256" key="3">
    <source>
        <dbReference type="ARBA" id="ARBA00022553"/>
    </source>
</evidence>
<keyword evidence="7" id="KW-0067">ATP-binding</keyword>
<dbReference type="InterPro" id="IPR035965">
    <property type="entry name" value="PAS-like_dom_sf"/>
</dbReference>
<dbReference type="InterPro" id="IPR011006">
    <property type="entry name" value="CheY-like_superfamily"/>
</dbReference>
<dbReference type="SMART" id="SM00388">
    <property type="entry name" value="HisKA"/>
    <property type="match status" value="1"/>
</dbReference>
<dbReference type="InterPro" id="IPR001789">
    <property type="entry name" value="Sig_transdc_resp-reg_receiver"/>
</dbReference>
<feature type="modified residue" description="4-aspartylphosphate" evidence="9">
    <location>
        <position position="964"/>
    </location>
</feature>
<dbReference type="SUPFAM" id="SSF55785">
    <property type="entry name" value="PYP-like sensor domain (PAS domain)"/>
    <property type="match status" value="1"/>
</dbReference>
<evidence type="ECO:0000256" key="8">
    <source>
        <dbReference type="ARBA" id="ARBA00023012"/>
    </source>
</evidence>
<feature type="domain" description="Histidine kinase" evidence="10">
    <location>
        <begin position="673"/>
        <end position="894"/>
    </location>
</feature>
<dbReference type="InterPro" id="IPR004358">
    <property type="entry name" value="Sig_transdc_His_kin-like_C"/>
</dbReference>
<sequence>MTPHRSDIAQAHALPWDEADRVAALDRYAILDTEREAAFDAVAELAADFLDAPMAVVNFIAADRQWFKAEVGIGTDSLPLDVSICRHAILQNDLLVVPDLTADPRFEANPLVNVAGGLRFYAGAVLRTPEGLPLGTVCVLDRTARPQGITERQRRGLKMLADQTMARLELNRSEALARAERARAEQRGERLSLLAKASTLLLAAGDKARAVDSLFSLIRVPFQLDVGFHYRCSDDGLHLIASVGLTPEQEVAAGRLEVGQTICGLVAESRDALHVTDIQSSGDPQVAFLQELQIDHYFSAPLIAGKTLLGTVSFGRRGTAFSQGELEVLRALSAQLSIAIERGLAEDALKASEERQAFLLALSDELRVLRTPVDIASAAAQRLGNRFGLSRVFYAEFHGSVMKIERDYTRGVGSLAGEHDLAVFGPDLLRAYHEDAVVKVDDVQTDPRFNADARAGLGARQVGAYLDVILFAETQWASVLALQSATPRNWTASEEALFRDVGERVRTAIDRVRAEDHLRRFNEKLEAQVEARVAERDRLWNLSPDLLARADYDGHMSAVSPAWKRVLGWSEQELLSRGYATFMHPDDMPATLQAIAGMGDSGRPARFENRIATSDGGWKSIEWTVAPEPDGINFIAVGRDLSDAKARDAELEAAQEALRQSQKMEAMGQLTGGVAHDFNNLLTPIVGSLDMLQRKGLGNEREQRLIAGAVQSADRAKTLVQRLLAFARRQPLQAVSVNLAPLVRGMADLIASTTGPQIKVVVDAADDLPPAKVDPNQLEMAILNLSVNARDAMQDGGTLRISVDWQELAARRRGIDLAPGRYLRVSVADTGDGMDAATLKRAVEPFFSTKGVGKGTGLGLSMVHGLASQLGGALAIHSTEGVGTNIELWLPQSVDPLVAAESTTEVAPSTNTGTVLLVDDEDLVRLSTADMLIELGYAVVEASSAEEALDLLHCGLKPDLLVTDHLMPGMTGTELVGLLRDQGMGIATLIVSGYAEAEGVASDLPRLTKPFRRADLAASLASLDAPVSGDR</sequence>
<feature type="domain" description="PAS" evidence="12">
    <location>
        <begin position="551"/>
        <end position="602"/>
    </location>
</feature>
<dbReference type="Gene3D" id="3.30.565.10">
    <property type="entry name" value="Histidine kinase-like ATPase, C-terminal domain"/>
    <property type="match status" value="1"/>
</dbReference>
<keyword evidence="6" id="KW-0418">Kinase</keyword>
<dbReference type="RefSeq" id="WP_338501506.1">
    <property type="nucleotide sequence ID" value="NZ_CP145607.1"/>
</dbReference>
<evidence type="ECO:0000256" key="5">
    <source>
        <dbReference type="ARBA" id="ARBA00022741"/>
    </source>
</evidence>
<dbReference type="EC" id="2.7.13.3" evidence="2"/>
<dbReference type="Pfam" id="PF13185">
    <property type="entry name" value="GAF_2"/>
    <property type="match status" value="1"/>
</dbReference>
<gene>
    <name evidence="13" type="ORF">V6R86_01745</name>
</gene>
<accession>A0ABZ2G0V1</accession>
<evidence type="ECO:0000256" key="1">
    <source>
        <dbReference type="ARBA" id="ARBA00000085"/>
    </source>
</evidence>
<dbReference type="InterPro" id="IPR000014">
    <property type="entry name" value="PAS"/>
</dbReference>
<dbReference type="InterPro" id="IPR003594">
    <property type="entry name" value="HATPase_dom"/>
</dbReference>
<evidence type="ECO:0000256" key="4">
    <source>
        <dbReference type="ARBA" id="ARBA00022679"/>
    </source>
</evidence>
<evidence type="ECO:0000259" key="11">
    <source>
        <dbReference type="PROSITE" id="PS50110"/>
    </source>
</evidence>
<comment type="catalytic activity">
    <reaction evidence="1">
        <text>ATP + protein L-histidine = ADP + protein N-phospho-L-histidine.</text>
        <dbReference type="EC" id="2.7.13.3"/>
    </reaction>
</comment>
<dbReference type="SMART" id="SM00091">
    <property type="entry name" value="PAS"/>
    <property type="match status" value="1"/>
</dbReference>
<evidence type="ECO:0000256" key="7">
    <source>
        <dbReference type="ARBA" id="ARBA00022840"/>
    </source>
</evidence>
<dbReference type="PROSITE" id="PS50109">
    <property type="entry name" value="HIS_KIN"/>
    <property type="match status" value="1"/>
</dbReference>
<keyword evidence="4" id="KW-0808">Transferase</keyword>
<dbReference type="Pfam" id="PF00512">
    <property type="entry name" value="HisKA"/>
    <property type="match status" value="1"/>
</dbReference>
<dbReference type="Pfam" id="PF08447">
    <property type="entry name" value="PAS_3"/>
    <property type="match status" value="1"/>
</dbReference>
<dbReference type="SMART" id="SM00387">
    <property type="entry name" value="HATPase_c"/>
    <property type="match status" value="1"/>
</dbReference>
<dbReference type="PROSITE" id="PS50110">
    <property type="entry name" value="RESPONSE_REGULATORY"/>
    <property type="match status" value="1"/>
</dbReference>
<protein>
    <recommendedName>
        <fullName evidence="2">histidine kinase</fullName>
        <ecNumber evidence="2">2.7.13.3</ecNumber>
    </recommendedName>
</protein>
<dbReference type="InterPro" id="IPR003661">
    <property type="entry name" value="HisK_dim/P_dom"/>
</dbReference>
<dbReference type="SUPFAM" id="SSF52172">
    <property type="entry name" value="CheY-like"/>
    <property type="match status" value="1"/>
</dbReference>
<dbReference type="SMART" id="SM00065">
    <property type="entry name" value="GAF"/>
    <property type="match status" value="3"/>
</dbReference>
<dbReference type="Gene3D" id="3.30.450.40">
    <property type="match status" value="3"/>
</dbReference>
<keyword evidence="8" id="KW-0902">Two-component regulatory system</keyword>
<dbReference type="Pfam" id="PF00072">
    <property type="entry name" value="Response_reg"/>
    <property type="match status" value="1"/>
</dbReference>
<dbReference type="SUPFAM" id="SSF55874">
    <property type="entry name" value="ATPase domain of HSP90 chaperone/DNA topoisomerase II/histidine kinase"/>
    <property type="match status" value="1"/>
</dbReference>
<name>A0ABZ2G0V1_9SPHN</name>